<dbReference type="InterPro" id="IPR036372">
    <property type="entry name" value="BEACH_dom_sf"/>
</dbReference>
<dbReference type="CDD" id="cd06071">
    <property type="entry name" value="Beach"/>
    <property type="match status" value="1"/>
</dbReference>
<dbReference type="InterPro" id="IPR023362">
    <property type="entry name" value="PH-BEACH_dom"/>
</dbReference>
<organism evidence="6 7">
    <name type="scientific">Oopsacas minuta</name>
    <dbReference type="NCBI Taxonomy" id="111878"/>
    <lineage>
        <taxon>Eukaryota</taxon>
        <taxon>Metazoa</taxon>
        <taxon>Porifera</taxon>
        <taxon>Hexactinellida</taxon>
        <taxon>Hexasterophora</taxon>
        <taxon>Lyssacinosida</taxon>
        <taxon>Leucopsacidae</taxon>
        <taxon>Oopsacas</taxon>
    </lineage>
</organism>
<dbReference type="InterPro" id="IPR036322">
    <property type="entry name" value="WD40_repeat_dom_sf"/>
</dbReference>
<dbReference type="InterPro" id="IPR001680">
    <property type="entry name" value="WD40_rpt"/>
</dbReference>
<comment type="caution">
    <text evidence="6">The sequence shown here is derived from an EMBL/GenBank/DDBJ whole genome shotgun (WGS) entry which is preliminary data.</text>
</comment>
<dbReference type="Gene3D" id="2.130.10.10">
    <property type="entry name" value="YVTN repeat-like/Quinoprotein amine dehydrogenase"/>
    <property type="match status" value="2"/>
</dbReference>
<evidence type="ECO:0000313" key="6">
    <source>
        <dbReference type="EMBL" id="KAI6657447.1"/>
    </source>
</evidence>
<dbReference type="EMBL" id="JAKMXF010000111">
    <property type="protein sequence ID" value="KAI6657447.1"/>
    <property type="molecule type" value="Genomic_DNA"/>
</dbReference>
<dbReference type="InterPro" id="IPR019775">
    <property type="entry name" value="WD40_repeat_CS"/>
</dbReference>
<dbReference type="SMART" id="SM00320">
    <property type="entry name" value="WD40"/>
    <property type="match status" value="7"/>
</dbReference>
<dbReference type="InterPro" id="IPR011993">
    <property type="entry name" value="PH-like_dom_sf"/>
</dbReference>
<proteinExistence type="predicted"/>
<dbReference type="PANTHER" id="PTHR13743:SF123">
    <property type="entry name" value="PROTEIN FAN"/>
    <property type="match status" value="1"/>
</dbReference>
<dbReference type="PANTHER" id="PTHR13743">
    <property type="entry name" value="BEIGE/BEACH-RELATED"/>
    <property type="match status" value="1"/>
</dbReference>
<dbReference type="PROSITE" id="PS50082">
    <property type="entry name" value="WD_REPEATS_2"/>
    <property type="match status" value="4"/>
</dbReference>
<dbReference type="CDD" id="cd00200">
    <property type="entry name" value="WD40"/>
    <property type="match status" value="1"/>
</dbReference>
<dbReference type="PROSITE" id="PS50294">
    <property type="entry name" value="WD_REPEATS_REGION"/>
    <property type="match status" value="3"/>
</dbReference>
<dbReference type="InterPro" id="IPR015943">
    <property type="entry name" value="WD40/YVTN_repeat-like_dom_sf"/>
</dbReference>
<evidence type="ECO:0000259" key="5">
    <source>
        <dbReference type="PROSITE" id="PS51783"/>
    </source>
</evidence>
<dbReference type="SUPFAM" id="SSF50729">
    <property type="entry name" value="PH domain-like"/>
    <property type="match status" value="1"/>
</dbReference>
<keyword evidence="2" id="KW-0677">Repeat</keyword>
<dbReference type="PROSITE" id="PS51783">
    <property type="entry name" value="PH_BEACH"/>
    <property type="match status" value="1"/>
</dbReference>
<keyword evidence="1 3" id="KW-0853">WD repeat</keyword>
<evidence type="ECO:0000256" key="1">
    <source>
        <dbReference type="ARBA" id="ARBA00022574"/>
    </source>
</evidence>
<dbReference type="FunFam" id="1.10.1540.10:FF:000001">
    <property type="entry name" value="neurobeachin isoform X1"/>
    <property type="match status" value="1"/>
</dbReference>
<feature type="repeat" description="WD" evidence="3">
    <location>
        <begin position="758"/>
        <end position="799"/>
    </location>
</feature>
<dbReference type="Pfam" id="PF25400">
    <property type="entry name" value="PH_FAN"/>
    <property type="match status" value="1"/>
</dbReference>
<dbReference type="Pfam" id="PF00400">
    <property type="entry name" value="WD40"/>
    <property type="match status" value="4"/>
</dbReference>
<dbReference type="Gene3D" id="2.30.29.30">
    <property type="entry name" value="Pleckstrin-homology domain (PH domain)/Phosphotyrosine-binding domain (PTB)"/>
    <property type="match status" value="1"/>
</dbReference>
<evidence type="ECO:0000256" key="2">
    <source>
        <dbReference type="ARBA" id="ARBA00022737"/>
    </source>
</evidence>
<dbReference type="PROSITE" id="PS00678">
    <property type="entry name" value="WD_REPEATS_1"/>
    <property type="match status" value="1"/>
</dbReference>
<dbReference type="InterPro" id="IPR057496">
    <property type="entry name" value="FAN-like_PH"/>
</dbReference>
<dbReference type="SMART" id="SM01026">
    <property type="entry name" value="Beach"/>
    <property type="match status" value="1"/>
</dbReference>
<dbReference type="Pfam" id="PF02138">
    <property type="entry name" value="Beach"/>
    <property type="match status" value="1"/>
</dbReference>
<feature type="repeat" description="WD" evidence="3">
    <location>
        <begin position="626"/>
        <end position="667"/>
    </location>
</feature>
<keyword evidence="7" id="KW-1185">Reference proteome</keyword>
<dbReference type="AlphaFoldDB" id="A0AAV7K8P5"/>
<reference evidence="6 7" key="1">
    <citation type="journal article" date="2023" name="BMC Biol.">
        <title>The compact genome of the sponge Oopsacas minuta (Hexactinellida) is lacking key metazoan core genes.</title>
        <authorList>
            <person name="Santini S."/>
            <person name="Schenkelaars Q."/>
            <person name="Jourda C."/>
            <person name="Duchesne M."/>
            <person name="Belahbib H."/>
            <person name="Rocher C."/>
            <person name="Selva M."/>
            <person name="Riesgo A."/>
            <person name="Vervoort M."/>
            <person name="Leys S.P."/>
            <person name="Kodjabachian L."/>
            <person name="Le Bivic A."/>
            <person name="Borchiellini C."/>
            <person name="Claverie J.M."/>
            <person name="Renard E."/>
        </authorList>
    </citation>
    <scope>NUCLEOTIDE SEQUENCE [LARGE SCALE GENOMIC DNA]</scope>
    <source>
        <strain evidence="6">SPO-2</strain>
    </source>
</reference>
<feature type="repeat" description="WD" evidence="3">
    <location>
        <begin position="882"/>
        <end position="915"/>
    </location>
</feature>
<dbReference type="SUPFAM" id="SSF50978">
    <property type="entry name" value="WD40 repeat-like"/>
    <property type="match status" value="1"/>
</dbReference>
<name>A0AAV7K8P5_9METZ</name>
<accession>A0AAV7K8P5</accession>
<feature type="repeat" description="WD" evidence="3">
    <location>
        <begin position="710"/>
        <end position="740"/>
    </location>
</feature>
<evidence type="ECO:0000313" key="7">
    <source>
        <dbReference type="Proteomes" id="UP001165289"/>
    </source>
</evidence>
<evidence type="ECO:0000256" key="3">
    <source>
        <dbReference type="PROSITE-ProRule" id="PRU00221"/>
    </source>
</evidence>
<dbReference type="Proteomes" id="UP001165289">
    <property type="component" value="Unassembled WGS sequence"/>
</dbReference>
<dbReference type="SUPFAM" id="SSF81837">
    <property type="entry name" value="BEACH domain"/>
    <property type="match status" value="1"/>
</dbReference>
<sequence length="915" mass="104314">MDWLHFLEHNYTPLQFNSVLTSNTDRFSLIHLNFGEVYFEDFAVIYYPEARNEDEMVKLKQQGRLKLCSETLLFVPHDSLSPLIKIPYKHCDTLSQWNGKFLKSIQHCVYVRATEKVLLLEGNNIGPYEQVKKREGYLFRVLYQDVTAVLPKIHRLYTIWHQPQDKRIQETLRLSHEQFDHIRFQSMWLSNLFEKIVFEKAGLLVCPMIENPGRIALTNSYLYFQPLNNIYAEPVMSVKLSDLRLVEKRRYLLTHIGIELFTKKDTSIFLALETNSFREHLYSLILKQEDTKLELLPELTVMTDKWSCKELPNFEYLMFLNFKANRSFNDITQYPVLPWVITNYDGKKLDLKDPSVYRDLSKPIGAINANKLAILKKRYKEMPPPKYLYGTHYSTPAYVLHFLVRTAPEYLLCLQDGKFDYANRMFHSINETWQHALTGPSDVRELIPEFYLSPGDFLLNDAQLELGVRDSGTKVNDVQLPPWANNARDFTAKLREALESEHVTSRLHFWIDLVFGYKQRGEEAIRADNLFHYITYEGAVDIDPVNDPIKQNSLKIQIMEFGQTPTQLFIEPHSYSKLYNSNTSIDKVYSTVMPTANNNNNIAITPVMVSYNDWDGISQLSFEISYKLHKDSMTAVSTLPKQNSIVSVSKDHTLKIFSLTSQQQTRSTVLSSMALSSCLVMPNEDTIVVGSWDNSIYFYSVEYADVLHCMPAHDSSVTCLAWSSNILVTGSWDTSVKIWDYTPTKGAGPINTPQIRGDLDHDCELTSVDIDSTGALLVSGCADGSVCLWDAQSMEKIAEKRISATSVCSCLFSPDSKSLAVCTEDGMIHIYSVAEGLPLITTRSPGEQCSSMLWNGEYILCGGMSGTLSILSLKSTVTLAKRDAHQSAISAISVNNDMQVVVTASTDRNVSVWKF</sequence>
<evidence type="ECO:0000259" key="4">
    <source>
        <dbReference type="PROSITE" id="PS50197"/>
    </source>
</evidence>
<gene>
    <name evidence="6" type="ORF">LOD99_193</name>
</gene>
<dbReference type="InterPro" id="IPR050865">
    <property type="entry name" value="BEACH_Domain"/>
</dbReference>
<feature type="domain" description="BEACH" evidence="4">
    <location>
        <begin position="291"/>
        <end position="576"/>
    </location>
</feature>
<dbReference type="Pfam" id="PF14844">
    <property type="entry name" value="PH_BEACH"/>
    <property type="match status" value="1"/>
</dbReference>
<feature type="domain" description="BEACH-type PH" evidence="5">
    <location>
        <begin position="191"/>
        <end position="286"/>
    </location>
</feature>
<protein>
    <submittedName>
        <fullName evidence="6">Protein FAN</fullName>
    </submittedName>
</protein>
<dbReference type="PROSITE" id="PS50197">
    <property type="entry name" value="BEACH"/>
    <property type="match status" value="1"/>
</dbReference>
<dbReference type="InterPro" id="IPR000409">
    <property type="entry name" value="BEACH_dom"/>
</dbReference>
<dbReference type="Gene3D" id="1.10.1540.10">
    <property type="entry name" value="BEACH domain"/>
    <property type="match status" value="1"/>
</dbReference>